<dbReference type="AlphaFoldDB" id="A0A1V9X4N1"/>
<sequence length="427" mass="48163">MESHVISEWRSEWMSLIDEFAEQFARNKEHLKEYVGQILAAGTAAAATASEPRPTRSINFAFVFETEITCTRHSSEWDPAGFRLELKIESANKCLRSRTSDLKFGRPLSFDLPETCDKLTLSLQRKWRLHEIAKSPGELIKKFLPERAAKALYDKDDFVGGVLFEGFLSDLIALNETVQQAEVVIGDGEGRSAVVKTAYRLRRQPSPKVLATHEEMARYLAANRQTPQGYPLMDSEGAVLLKMHAHHYGISRTKRAHIYLDIAVEAKRCGLFVPFAFLRESLRALDNEQISADTGEQLLRLSRAALLNGLRAWNRPEDKEDVSVAVCFFETARRTAPNVSTGKSLVKDVGASLRGIFDPAITRTVNQLCAHLESFICWTSIMDKVCPKYGEEKFSLLLEDVIQDLVLPHARHVVRLTLTDFSKYSTM</sequence>
<name>A0A1V9X4N1_9ACAR</name>
<gene>
    <name evidence="1" type="ORF">BIW11_12966</name>
</gene>
<feature type="non-terminal residue" evidence="1">
    <location>
        <position position="427"/>
    </location>
</feature>
<accession>A0A1V9X4N1</accession>
<reference evidence="1 2" key="1">
    <citation type="journal article" date="2017" name="Gigascience">
        <title>Draft genome of the honey bee ectoparasitic mite, Tropilaelaps mercedesae, is shaped by the parasitic life history.</title>
        <authorList>
            <person name="Dong X."/>
            <person name="Armstrong S.D."/>
            <person name="Xia D."/>
            <person name="Makepeace B.L."/>
            <person name="Darby A.C."/>
            <person name="Kadowaki T."/>
        </authorList>
    </citation>
    <scope>NUCLEOTIDE SEQUENCE [LARGE SCALE GENOMIC DNA]</scope>
    <source>
        <strain evidence="1">Wuxi-XJTLU</strain>
    </source>
</reference>
<evidence type="ECO:0000313" key="1">
    <source>
        <dbReference type="EMBL" id="OQR68356.1"/>
    </source>
</evidence>
<dbReference type="OrthoDB" id="10490405at2759"/>
<keyword evidence="2" id="KW-1185">Reference proteome</keyword>
<proteinExistence type="predicted"/>
<evidence type="ECO:0000313" key="2">
    <source>
        <dbReference type="Proteomes" id="UP000192247"/>
    </source>
</evidence>
<protein>
    <submittedName>
        <fullName evidence="1">Uncharacterized protein</fullName>
    </submittedName>
</protein>
<comment type="caution">
    <text evidence="1">The sequence shown here is derived from an EMBL/GenBank/DDBJ whole genome shotgun (WGS) entry which is preliminary data.</text>
</comment>
<dbReference type="Proteomes" id="UP000192247">
    <property type="component" value="Unassembled WGS sequence"/>
</dbReference>
<dbReference type="EMBL" id="MNPL01025148">
    <property type="protein sequence ID" value="OQR68356.1"/>
    <property type="molecule type" value="Genomic_DNA"/>
</dbReference>
<organism evidence="1 2">
    <name type="scientific">Tropilaelaps mercedesae</name>
    <dbReference type="NCBI Taxonomy" id="418985"/>
    <lineage>
        <taxon>Eukaryota</taxon>
        <taxon>Metazoa</taxon>
        <taxon>Ecdysozoa</taxon>
        <taxon>Arthropoda</taxon>
        <taxon>Chelicerata</taxon>
        <taxon>Arachnida</taxon>
        <taxon>Acari</taxon>
        <taxon>Parasitiformes</taxon>
        <taxon>Mesostigmata</taxon>
        <taxon>Gamasina</taxon>
        <taxon>Dermanyssoidea</taxon>
        <taxon>Laelapidae</taxon>
        <taxon>Tropilaelaps</taxon>
    </lineage>
</organism>
<dbReference type="InParanoid" id="A0A1V9X4N1"/>